<name>A0ABU7XKS1_9HYPH</name>
<comment type="caution">
    <text evidence="3">The sequence shown here is derived from an EMBL/GenBank/DDBJ whole genome shotgun (WGS) entry which is preliminary data.</text>
</comment>
<evidence type="ECO:0000313" key="3">
    <source>
        <dbReference type="EMBL" id="MEF3367091.1"/>
    </source>
</evidence>
<dbReference type="InterPro" id="IPR017927">
    <property type="entry name" value="FAD-bd_FR_type"/>
</dbReference>
<sequence length="321" mass="35385">MSDDALLPVVVVKKAVEAHNMVLFELADPNGAELPAFSAGSHIDVALPGGLVRQYSLCNSSSERNRYVIGVWKDANSRGGSVAMHESVNIGDTLQVSPPRNRFRVPRNTKHALLIARGIGVTPILSIADYLKAQNIPFELHYVYALMSPGSFDTMISESKFAENTKFYREATEDNQLLDPASILTSQPEDTQLFICGADWWMDPLVNLAKQKGWAEERIHVERFTAKVAAAALDKVFEVKIASSGKVFKIPGDKTVSAFLEENGIKIPTSCEQGMCGTCKVKVLEGEIDHRDKRLSEEQRKEGYFLACVSRAKGDLLVLDL</sequence>
<dbReference type="Gene3D" id="3.40.50.80">
    <property type="entry name" value="Nucleotide-binding domain of ferredoxin-NADP reductase (FNR) module"/>
    <property type="match status" value="1"/>
</dbReference>
<proteinExistence type="predicted"/>
<dbReference type="PRINTS" id="PR00409">
    <property type="entry name" value="PHDIOXRDTASE"/>
</dbReference>
<dbReference type="SUPFAM" id="SSF52343">
    <property type="entry name" value="Ferredoxin reductase-like, C-terminal NADP-linked domain"/>
    <property type="match status" value="1"/>
</dbReference>
<dbReference type="PANTHER" id="PTHR30212">
    <property type="entry name" value="PROTEIN YIIM"/>
    <property type="match status" value="1"/>
</dbReference>
<dbReference type="GO" id="GO:0016491">
    <property type="term" value="F:oxidoreductase activity"/>
    <property type="evidence" value="ECO:0007669"/>
    <property type="project" value="UniProtKB-KW"/>
</dbReference>
<dbReference type="PROSITE" id="PS51085">
    <property type="entry name" value="2FE2S_FER_2"/>
    <property type="match status" value="1"/>
</dbReference>
<dbReference type="RefSeq" id="WP_332082122.1">
    <property type="nucleotide sequence ID" value="NZ_JAZHYN010000031.1"/>
</dbReference>
<keyword evidence="3" id="KW-0560">Oxidoreductase</keyword>
<dbReference type="Gene3D" id="3.10.20.30">
    <property type="match status" value="1"/>
</dbReference>
<feature type="domain" description="2Fe-2S ferredoxin-type" evidence="1">
    <location>
        <begin position="237"/>
        <end position="321"/>
    </location>
</feature>
<dbReference type="InterPro" id="IPR052353">
    <property type="entry name" value="Benzoxazolinone_Detox_Enz"/>
</dbReference>
<feature type="domain" description="FAD-binding FR-type" evidence="2">
    <location>
        <begin position="4"/>
        <end position="106"/>
    </location>
</feature>
<gene>
    <name evidence="3" type="ORF">V3H18_11160</name>
</gene>
<dbReference type="InterPro" id="IPR017938">
    <property type="entry name" value="Riboflavin_synthase-like_b-brl"/>
</dbReference>
<dbReference type="CDD" id="cd00207">
    <property type="entry name" value="fer2"/>
    <property type="match status" value="1"/>
</dbReference>
<evidence type="ECO:0000259" key="2">
    <source>
        <dbReference type="PROSITE" id="PS51384"/>
    </source>
</evidence>
<dbReference type="EMBL" id="JAZHYN010000031">
    <property type="protein sequence ID" value="MEF3367091.1"/>
    <property type="molecule type" value="Genomic_DNA"/>
</dbReference>
<dbReference type="SUPFAM" id="SSF54292">
    <property type="entry name" value="2Fe-2S ferredoxin-like"/>
    <property type="match status" value="1"/>
</dbReference>
<dbReference type="Pfam" id="PF00111">
    <property type="entry name" value="Fer2"/>
    <property type="match status" value="1"/>
</dbReference>
<dbReference type="PROSITE" id="PS51384">
    <property type="entry name" value="FAD_FR"/>
    <property type="match status" value="1"/>
</dbReference>
<dbReference type="CDD" id="cd06185">
    <property type="entry name" value="PDR_like"/>
    <property type="match status" value="1"/>
</dbReference>
<evidence type="ECO:0000259" key="1">
    <source>
        <dbReference type="PROSITE" id="PS51085"/>
    </source>
</evidence>
<reference evidence="3 4" key="1">
    <citation type="submission" date="2024-02" db="EMBL/GenBank/DDBJ databases">
        <authorList>
            <person name="Grouzdev D."/>
        </authorList>
    </citation>
    <scope>NUCLEOTIDE SEQUENCE [LARGE SCALE GENOMIC DNA]</scope>
    <source>
        <strain evidence="3 4">9N</strain>
    </source>
</reference>
<protein>
    <submittedName>
        <fullName evidence="3">PDR/VanB family oxidoreductase</fullName>
        <ecNumber evidence="3">1.-.-.-</ecNumber>
    </submittedName>
</protein>
<dbReference type="InterPro" id="IPR036010">
    <property type="entry name" value="2Fe-2S_ferredoxin-like_sf"/>
</dbReference>
<evidence type="ECO:0000313" key="4">
    <source>
        <dbReference type="Proteomes" id="UP001350748"/>
    </source>
</evidence>
<dbReference type="PANTHER" id="PTHR30212:SF2">
    <property type="entry name" value="PROTEIN YIIM"/>
    <property type="match status" value="1"/>
</dbReference>
<dbReference type="PROSITE" id="PS00197">
    <property type="entry name" value="2FE2S_FER_1"/>
    <property type="match status" value="1"/>
</dbReference>
<dbReference type="Gene3D" id="2.40.30.10">
    <property type="entry name" value="Translation factors"/>
    <property type="match status" value="1"/>
</dbReference>
<dbReference type="InterPro" id="IPR039261">
    <property type="entry name" value="FNR_nucleotide-bd"/>
</dbReference>
<keyword evidence="4" id="KW-1185">Reference proteome</keyword>
<dbReference type="Proteomes" id="UP001350748">
    <property type="component" value="Unassembled WGS sequence"/>
</dbReference>
<dbReference type="EC" id="1.-.-.-" evidence="3"/>
<dbReference type="InterPro" id="IPR006058">
    <property type="entry name" value="2Fe2S_fd_BS"/>
</dbReference>
<organism evidence="3 4">
    <name type="scientific">Methylocystis borbori</name>
    <dbReference type="NCBI Taxonomy" id="3118750"/>
    <lineage>
        <taxon>Bacteria</taxon>
        <taxon>Pseudomonadati</taxon>
        <taxon>Pseudomonadota</taxon>
        <taxon>Alphaproteobacteria</taxon>
        <taxon>Hyphomicrobiales</taxon>
        <taxon>Methylocystaceae</taxon>
        <taxon>Methylocystis</taxon>
    </lineage>
</organism>
<dbReference type="InterPro" id="IPR001041">
    <property type="entry name" value="2Fe-2S_ferredoxin-type"/>
</dbReference>
<dbReference type="InterPro" id="IPR012675">
    <property type="entry name" value="Beta-grasp_dom_sf"/>
</dbReference>
<accession>A0ABU7XKS1</accession>
<dbReference type="SUPFAM" id="SSF63380">
    <property type="entry name" value="Riboflavin synthase domain-like"/>
    <property type="match status" value="1"/>
</dbReference>